<protein>
    <submittedName>
        <fullName evidence="2">Uncharacterized protein</fullName>
    </submittedName>
</protein>
<accession>A0A919YB69</accession>
<name>A0A919YB69_9BACL</name>
<keyword evidence="3" id="KW-1185">Reference proteome</keyword>
<reference evidence="2 3" key="1">
    <citation type="submission" date="2021-03" db="EMBL/GenBank/DDBJ databases">
        <title>Antimicrobial resistance genes in bacteria isolated from Japanese honey, and their potential for conferring macrolide and lincosamide resistance in the American foulbrood pathogen Paenibacillus larvae.</title>
        <authorList>
            <person name="Okamoto M."/>
            <person name="Kumagai M."/>
            <person name="Kanamori H."/>
            <person name="Takamatsu D."/>
        </authorList>
    </citation>
    <scope>NUCLEOTIDE SEQUENCE [LARGE SCALE GENOMIC DNA]</scope>
    <source>
        <strain evidence="2 3">J34TS1</strain>
    </source>
</reference>
<evidence type="ECO:0000313" key="3">
    <source>
        <dbReference type="Proteomes" id="UP000682811"/>
    </source>
</evidence>
<proteinExistence type="predicted"/>
<dbReference type="EMBL" id="BORT01000004">
    <property type="protein sequence ID" value="GIO46523.1"/>
    <property type="molecule type" value="Genomic_DNA"/>
</dbReference>
<feature type="compositionally biased region" description="Acidic residues" evidence="1">
    <location>
        <begin position="80"/>
        <end position="94"/>
    </location>
</feature>
<dbReference type="Proteomes" id="UP000682811">
    <property type="component" value="Unassembled WGS sequence"/>
</dbReference>
<sequence length="126" mass="13947">MPEEYKTEADWTYERYANAGDHPVEDGLPKDDLRDVNTQTVQSISAVPDPSDIDFYIRSDMSPQLGVRHVPEEPLQSAADDADEGELEDVPDADEIQKDSPVDPVAVVEDMHGTDLINGFDGDETE</sequence>
<feature type="region of interest" description="Disordered" evidence="1">
    <location>
        <begin position="64"/>
        <end position="104"/>
    </location>
</feature>
<organism evidence="2 3">
    <name type="scientific">Paenibacillus azoreducens</name>
    <dbReference type="NCBI Taxonomy" id="116718"/>
    <lineage>
        <taxon>Bacteria</taxon>
        <taxon>Bacillati</taxon>
        <taxon>Bacillota</taxon>
        <taxon>Bacilli</taxon>
        <taxon>Bacillales</taxon>
        <taxon>Paenibacillaceae</taxon>
        <taxon>Paenibacillus</taxon>
    </lineage>
</organism>
<dbReference type="RefSeq" id="WP_212977699.1">
    <property type="nucleotide sequence ID" value="NZ_AP025343.1"/>
</dbReference>
<gene>
    <name evidence="2" type="ORF">J34TS1_12880</name>
</gene>
<comment type="caution">
    <text evidence="2">The sequence shown here is derived from an EMBL/GenBank/DDBJ whole genome shotgun (WGS) entry which is preliminary data.</text>
</comment>
<evidence type="ECO:0000313" key="2">
    <source>
        <dbReference type="EMBL" id="GIO46523.1"/>
    </source>
</evidence>
<evidence type="ECO:0000256" key="1">
    <source>
        <dbReference type="SAM" id="MobiDB-lite"/>
    </source>
</evidence>
<dbReference type="AlphaFoldDB" id="A0A919YB69"/>